<dbReference type="GO" id="GO:0004867">
    <property type="term" value="F:serine-type endopeptidase inhibitor activity"/>
    <property type="evidence" value="ECO:0007669"/>
    <property type="project" value="InterPro"/>
</dbReference>
<name>A0A8C0NBR8_CANLF</name>
<dbReference type="Pfam" id="PF00014">
    <property type="entry name" value="Kunitz_BPTI"/>
    <property type="match status" value="1"/>
</dbReference>
<keyword evidence="1" id="KW-1015">Disulfide bond</keyword>
<protein>
    <recommendedName>
        <fullName evidence="3">BPTI/Kunitz inhibitor domain-containing protein</fullName>
    </recommendedName>
</protein>
<dbReference type="Proteomes" id="UP000694429">
    <property type="component" value="Chromosome 24"/>
</dbReference>
<evidence type="ECO:0000313" key="5">
    <source>
        <dbReference type="Ensembl" id="ENSCAFP00030024436.1"/>
    </source>
</evidence>
<evidence type="ECO:0000313" key="6">
    <source>
        <dbReference type="Proteomes" id="UP000002254"/>
    </source>
</evidence>
<accession>A0A8C0NBR8</accession>
<dbReference type="Gene3D" id="4.10.410.10">
    <property type="entry name" value="Pancreatic trypsin inhibitor Kunitz domain"/>
    <property type="match status" value="1"/>
</dbReference>
<feature type="chain" id="PRO_5044671954" description="BPTI/Kunitz inhibitor domain-containing protein" evidence="2">
    <location>
        <begin position="20"/>
        <end position="83"/>
    </location>
</feature>
<evidence type="ECO:0000313" key="4">
    <source>
        <dbReference type="Ensembl" id="ENSCAFP00000038920.2"/>
    </source>
</evidence>
<evidence type="ECO:0000256" key="2">
    <source>
        <dbReference type="SAM" id="SignalP"/>
    </source>
</evidence>
<dbReference type="AlphaFoldDB" id="A0A8C0NBR8"/>
<reference evidence="5" key="2">
    <citation type="submission" date="2019-03" db="EMBL/GenBank/DDBJ databases">
        <authorList>
            <person name="Warren W.C."/>
            <person name="Johnson G.S."/>
        </authorList>
    </citation>
    <scope>NUCLEOTIDE SEQUENCE [LARGE SCALE GENOMIC DNA]</scope>
    <source>
        <strain evidence="5">Basenji</strain>
    </source>
</reference>
<evidence type="ECO:0000313" key="7">
    <source>
        <dbReference type="Proteomes" id="UP000694429"/>
    </source>
</evidence>
<dbReference type="SUPFAM" id="SSF57362">
    <property type="entry name" value="BPTI-like"/>
    <property type="match status" value="1"/>
</dbReference>
<proteinExistence type="predicted"/>
<dbReference type="Proteomes" id="UP000002254">
    <property type="component" value="Chromosome 24"/>
</dbReference>
<reference evidence="4 6" key="1">
    <citation type="journal article" date="2005" name="Nature">
        <title>Genome sequence, comparative analysis and haplotype structure of the domestic dog.</title>
        <authorList>
            <consortium name="Broad Sequencing Platform"/>
            <person name="Lindblad-Toh K."/>
            <person name="Wade C.M."/>
            <person name="Mikkelsen T.S."/>
            <person name="Karlsson E.K."/>
            <person name="Jaffe D.B."/>
            <person name="Kamal M."/>
            <person name="Clamp M."/>
            <person name="Chang J.L."/>
            <person name="Kulbokas E.J. III"/>
            <person name="Zody M.C."/>
            <person name="Mauceli E."/>
            <person name="Xie X."/>
            <person name="Breen M."/>
            <person name="Wayne R.K."/>
            <person name="Ostrander E.A."/>
            <person name="Ponting C.P."/>
            <person name="Galibert F."/>
            <person name="Smith D.R."/>
            <person name="DeJong P.J."/>
            <person name="Kirkness E."/>
            <person name="Alvarez P."/>
            <person name="Biagi T."/>
            <person name="Brockman W."/>
            <person name="Butler J."/>
            <person name="Chin C.W."/>
            <person name="Cook A."/>
            <person name="Cuff J."/>
            <person name="Daly M.J."/>
            <person name="DeCaprio D."/>
            <person name="Gnerre S."/>
            <person name="Grabherr M."/>
            <person name="Kellis M."/>
            <person name="Kleber M."/>
            <person name="Bardeleben C."/>
            <person name="Goodstadt L."/>
            <person name="Heger A."/>
            <person name="Hitte C."/>
            <person name="Kim L."/>
            <person name="Koepfli K.P."/>
            <person name="Parker H.G."/>
            <person name="Pollinger J.P."/>
            <person name="Searle S.M."/>
            <person name="Sutter N.B."/>
            <person name="Thomas R."/>
            <person name="Webber C."/>
            <person name="Baldwin J."/>
            <person name="Abebe A."/>
            <person name="Abouelleil A."/>
            <person name="Aftuck L."/>
            <person name="Ait-Zahra M."/>
            <person name="Aldredge T."/>
            <person name="Allen N."/>
            <person name="An P."/>
            <person name="Anderson S."/>
            <person name="Antoine C."/>
            <person name="Arachchi H."/>
            <person name="Aslam A."/>
            <person name="Ayotte L."/>
            <person name="Bachantsang P."/>
            <person name="Barry A."/>
            <person name="Bayul T."/>
            <person name="Benamara M."/>
            <person name="Berlin A."/>
            <person name="Bessette D."/>
            <person name="Blitshteyn B."/>
            <person name="Bloom T."/>
            <person name="Blye J."/>
            <person name="Boguslavskiy L."/>
            <person name="Bonnet C."/>
            <person name="Boukhgalter B."/>
            <person name="Brown A."/>
            <person name="Cahill P."/>
            <person name="Calixte N."/>
            <person name="Camarata J."/>
            <person name="Cheshatsang Y."/>
            <person name="Chu J."/>
            <person name="Citroen M."/>
            <person name="Collymore A."/>
            <person name="Cooke P."/>
            <person name="Dawoe T."/>
            <person name="Daza R."/>
            <person name="Decktor K."/>
            <person name="DeGray S."/>
            <person name="Dhargay N."/>
            <person name="Dooley K."/>
            <person name="Dooley K."/>
            <person name="Dorje P."/>
            <person name="Dorjee K."/>
            <person name="Dorris L."/>
            <person name="Duffey N."/>
            <person name="Dupes A."/>
            <person name="Egbiremolen O."/>
            <person name="Elong R."/>
            <person name="Falk J."/>
            <person name="Farina A."/>
            <person name="Faro S."/>
            <person name="Ferguson D."/>
            <person name="Ferreira P."/>
            <person name="Fisher S."/>
            <person name="FitzGerald M."/>
            <person name="Foley K."/>
            <person name="Foley C."/>
            <person name="Franke A."/>
            <person name="Friedrich D."/>
            <person name="Gage D."/>
            <person name="Garber M."/>
            <person name="Gearin G."/>
            <person name="Giannoukos G."/>
            <person name="Goode T."/>
            <person name="Goyette A."/>
            <person name="Graham J."/>
            <person name="Grandbois E."/>
            <person name="Gyaltsen K."/>
            <person name="Hafez N."/>
            <person name="Hagopian D."/>
            <person name="Hagos B."/>
            <person name="Hall J."/>
            <person name="Healy C."/>
            <person name="Hegarty R."/>
            <person name="Honan T."/>
            <person name="Horn A."/>
            <person name="Houde N."/>
            <person name="Hughes L."/>
            <person name="Hunnicutt L."/>
            <person name="Husby M."/>
            <person name="Jester B."/>
            <person name="Jones C."/>
            <person name="Kamat A."/>
            <person name="Kanga B."/>
            <person name="Kells C."/>
            <person name="Khazanovich D."/>
            <person name="Kieu A.C."/>
            <person name="Kisner P."/>
            <person name="Kumar M."/>
            <person name="Lance K."/>
            <person name="Landers T."/>
            <person name="Lara M."/>
            <person name="Lee W."/>
            <person name="Leger J.P."/>
            <person name="Lennon N."/>
            <person name="Leuper L."/>
            <person name="LeVine S."/>
            <person name="Liu J."/>
            <person name="Liu X."/>
            <person name="Lokyitsang Y."/>
            <person name="Lokyitsang T."/>
            <person name="Lui A."/>
            <person name="Macdonald J."/>
            <person name="Major J."/>
            <person name="Marabella R."/>
            <person name="Maru K."/>
            <person name="Matthews C."/>
            <person name="McDonough S."/>
            <person name="Mehta T."/>
            <person name="Meldrim J."/>
            <person name="Melnikov A."/>
            <person name="Meneus L."/>
            <person name="Mihalev A."/>
            <person name="Mihova T."/>
            <person name="Miller K."/>
            <person name="Mittelman R."/>
            <person name="Mlenga V."/>
            <person name="Mulrain L."/>
            <person name="Munson G."/>
            <person name="Navidi A."/>
            <person name="Naylor J."/>
            <person name="Nguyen T."/>
            <person name="Nguyen N."/>
            <person name="Nguyen C."/>
            <person name="Nguyen T."/>
            <person name="Nicol R."/>
            <person name="Norbu N."/>
            <person name="Norbu C."/>
            <person name="Novod N."/>
            <person name="Nyima T."/>
            <person name="Olandt P."/>
            <person name="O'Neill B."/>
            <person name="O'Neill K."/>
            <person name="Osman S."/>
            <person name="Oyono L."/>
            <person name="Patti C."/>
            <person name="Perrin D."/>
            <person name="Phunkhang P."/>
            <person name="Pierre F."/>
            <person name="Priest M."/>
            <person name="Rachupka A."/>
            <person name="Raghuraman S."/>
            <person name="Rameau R."/>
            <person name="Ray V."/>
            <person name="Raymond C."/>
            <person name="Rege F."/>
            <person name="Rise C."/>
            <person name="Rogers J."/>
            <person name="Rogov P."/>
            <person name="Sahalie J."/>
            <person name="Settipalli S."/>
            <person name="Sharpe T."/>
            <person name="Shea T."/>
            <person name="Sheehan M."/>
            <person name="Sherpa N."/>
            <person name="Shi J."/>
            <person name="Shih D."/>
            <person name="Sloan J."/>
            <person name="Smith C."/>
            <person name="Sparrow T."/>
            <person name="Stalker J."/>
            <person name="Stange-Thomann N."/>
            <person name="Stavropoulos S."/>
            <person name="Stone C."/>
            <person name="Stone S."/>
            <person name="Sykes S."/>
            <person name="Tchuinga P."/>
            <person name="Tenzing P."/>
            <person name="Tesfaye S."/>
            <person name="Thoulutsang D."/>
            <person name="Thoulutsang Y."/>
            <person name="Topham K."/>
            <person name="Topping I."/>
            <person name="Tsamla T."/>
            <person name="Vassiliev H."/>
            <person name="Venkataraman V."/>
            <person name="Vo A."/>
            <person name="Wangchuk T."/>
            <person name="Wangdi T."/>
            <person name="Weiand M."/>
            <person name="Wilkinson J."/>
            <person name="Wilson A."/>
            <person name="Yadav S."/>
            <person name="Yang S."/>
            <person name="Yang X."/>
            <person name="Young G."/>
            <person name="Yu Q."/>
            <person name="Zainoun J."/>
            <person name="Zembek L."/>
            <person name="Zimmer A."/>
            <person name="Lander E.S."/>
        </authorList>
    </citation>
    <scope>NUCLEOTIDE SEQUENCE [LARGE SCALE GENOMIC DNA]</scope>
    <source>
        <strain evidence="4">Boxer</strain>
    </source>
</reference>
<dbReference type="Ensembl" id="ENSCAFT00000048068.3">
    <property type="protein sequence ID" value="ENSCAFP00000038920.2"/>
    <property type="gene ID" value="ENSCAFG00000029223.3"/>
</dbReference>
<organism evidence="5 7">
    <name type="scientific">Canis lupus familiaris</name>
    <name type="common">Dog</name>
    <name type="synonym">Canis familiaris</name>
    <dbReference type="NCBI Taxonomy" id="9615"/>
    <lineage>
        <taxon>Eukaryota</taxon>
        <taxon>Metazoa</taxon>
        <taxon>Chordata</taxon>
        <taxon>Craniata</taxon>
        <taxon>Vertebrata</taxon>
        <taxon>Euteleostomi</taxon>
        <taxon>Mammalia</taxon>
        <taxon>Eutheria</taxon>
        <taxon>Laurasiatheria</taxon>
        <taxon>Carnivora</taxon>
        <taxon>Caniformia</taxon>
        <taxon>Canidae</taxon>
        <taxon>Canis</taxon>
    </lineage>
</organism>
<reference evidence="5" key="3">
    <citation type="submission" date="2025-05" db="UniProtKB">
        <authorList>
            <consortium name="Ensembl"/>
        </authorList>
    </citation>
    <scope>IDENTIFICATION</scope>
</reference>
<dbReference type="InterPro" id="IPR036880">
    <property type="entry name" value="Kunitz_BPTI_sf"/>
</dbReference>
<dbReference type="InterPro" id="IPR002223">
    <property type="entry name" value="Kunitz_BPTI"/>
</dbReference>
<keyword evidence="2" id="KW-0732">Signal</keyword>
<dbReference type="Ensembl" id="ENSCAFT00030027998.1">
    <property type="protein sequence ID" value="ENSCAFP00030024436.1"/>
    <property type="gene ID" value="ENSCAFG00030015166.1"/>
</dbReference>
<evidence type="ECO:0000259" key="3">
    <source>
        <dbReference type="Pfam" id="PF00014"/>
    </source>
</evidence>
<feature type="signal peptide" evidence="2">
    <location>
        <begin position="1"/>
        <end position="19"/>
    </location>
</feature>
<evidence type="ECO:0000256" key="1">
    <source>
        <dbReference type="ARBA" id="ARBA00023157"/>
    </source>
</evidence>
<feature type="domain" description="BPTI/Kunitz inhibitor" evidence="3">
    <location>
        <begin position="43"/>
        <end position="83"/>
    </location>
</feature>
<sequence length="83" mass="9238">CFSLCLCLCLSLRLMNTTGLEKNSAHLTERAQQHNKSCSPVLCKLGPGKGRCRALKIQWFFNTTSGHRQTFVCSGCRGKLNSF</sequence>